<name>A0A5C6E412_9BACT</name>
<comment type="caution">
    <text evidence="2">The sequence shown here is derived from an EMBL/GenBank/DDBJ whole genome shotgun (WGS) entry which is preliminary data.</text>
</comment>
<dbReference type="OrthoDB" id="244125at2"/>
<dbReference type="InterPro" id="IPR029058">
    <property type="entry name" value="AB_hydrolase_fold"/>
</dbReference>
<evidence type="ECO:0000313" key="3">
    <source>
        <dbReference type="Proteomes" id="UP000319143"/>
    </source>
</evidence>
<accession>A0A5C6E412</accession>
<dbReference type="Pfam" id="PF05448">
    <property type="entry name" value="AXE1"/>
    <property type="match status" value="1"/>
</dbReference>
<organism evidence="2 3">
    <name type="scientific">Novipirellula artificiosorum</name>
    <dbReference type="NCBI Taxonomy" id="2528016"/>
    <lineage>
        <taxon>Bacteria</taxon>
        <taxon>Pseudomonadati</taxon>
        <taxon>Planctomycetota</taxon>
        <taxon>Planctomycetia</taxon>
        <taxon>Pirellulales</taxon>
        <taxon>Pirellulaceae</taxon>
        <taxon>Novipirellula</taxon>
    </lineage>
</organism>
<evidence type="ECO:0000259" key="1">
    <source>
        <dbReference type="Pfam" id="PF05448"/>
    </source>
</evidence>
<feature type="domain" description="Acetyl xylan esterase" evidence="1">
    <location>
        <begin position="250"/>
        <end position="296"/>
    </location>
</feature>
<dbReference type="InterPro" id="IPR008391">
    <property type="entry name" value="AXE1_dom"/>
</dbReference>
<gene>
    <name evidence="2" type="ORF">Poly41_06170</name>
</gene>
<keyword evidence="3" id="KW-1185">Reference proteome</keyword>
<dbReference type="InterPro" id="IPR050261">
    <property type="entry name" value="FrsA_esterase"/>
</dbReference>
<dbReference type="PANTHER" id="PTHR22946:SF8">
    <property type="entry name" value="ACETYL XYLAN ESTERASE DOMAIN-CONTAINING PROTEIN"/>
    <property type="match status" value="1"/>
</dbReference>
<dbReference type="AlphaFoldDB" id="A0A5C6E412"/>
<dbReference type="EMBL" id="SJPV01000001">
    <property type="protein sequence ID" value="TWU42321.1"/>
    <property type="molecule type" value="Genomic_DNA"/>
</dbReference>
<sequence length="698" mass="78197">MAELQRIPSLQHKIHSMYRILVVLLIFGVVSSITGATAQDVFSPDQIPQDVRLGELRNLNGYFPMQVVERAEQWRERRDRIRRRILVSQGLWPMPTRSDLNAVVHGRVDRDGYVVDRVFFESVPGHFVTGSLYRPKHRNGPCPAILSPHGHWEQGRMYDAGEEEVAKQIESGAEAFAIGGRHPIQARAVQLARMGCIVFCYDMTGVADSVQIAHRPDRWRHLDRPDDWGFMSVQADLRLQNMMGLQTWNSIRCIDFLLSLDDVDPARIGVTGASGGGTQSMIVAAIDNRITAAMPCVMVSTAMQGGCTCENAPLLRIDQGNVDIAAAIAPRPLGLTAADDWTVELETKGYPQLRHLYQMLGATNSLSAVFYTQFKHNYNQVNRHAMYEFFNRHFDLGFEKIEECDYVPLTLEEATVWNKTYPRPSGDQIGEVHEVELLKLATQDSDRRLRTLDPGSDDFHQIIGAGWETILGRRLDEVGEVTFEVTAETKRSGVKVQAGKLTHSEQGEQIPLLQLRPQSESIEGVVVWVGNAGKADLFDSERLNPLLAEFLDRGNMVLSADLFGQGEFLKYGLSEHAQRMWYQPSDHETGWRRFSGYTYGYNHSLFAQRTHDLLSMIRYAQGIVPANKITLIGLGRTAGPLAMAAASQSGDVVLGKVTVDVEGFRFESIRSHDDPMFVPGAVKYLDIEGLRFDSQHGD</sequence>
<dbReference type="SUPFAM" id="SSF53474">
    <property type="entry name" value="alpha/beta-Hydrolases"/>
    <property type="match status" value="1"/>
</dbReference>
<dbReference type="Proteomes" id="UP000319143">
    <property type="component" value="Unassembled WGS sequence"/>
</dbReference>
<reference evidence="2 3" key="1">
    <citation type="submission" date="2019-02" db="EMBL/GenBank/DDBJ databases">
        <title>Deep-cultivation of Planctomycetes and their phenomic and genomic characterization uncovers novel biology.</title>
        <authorList>
            <person name="Wiegand S."/>
            <person name="Jogler M."/>
            <person name="Boedeker C."/>
            <person name="Pinto D."/>
            <person name="Vollmers J."/>
            <person name="Rivas-Marin E."/>
            <person name="Kohn T."/>
            <person name="Peeters S.H."/>
            <person name="Heuer A."/>
            <person name="Rast P."/>
            <person name="Oberbeckmann S."/>
            <person name="Bunk B."/>
            <person name="Jeske O."/>
            <person name="Meyerdierks A."/>
            <person name="Storesund J.E."/>
            <person name="Kallscheuer N."/>
            <person name="Luecker S."/>
            <person name="Lage O.M."/>
            <person name="Pohl T."/>
            <person name="Merkel B.J."/>
            <person name="Hornburger P."/>
            <person name="Mueller R.-W."/>
            <person name="Bruemmer F."/>
            <person name="Labrenz M."/>
            <person name="Spormann A.M."/>
            <person name="Op Den Camp H."/>
            <person name="Overmann J."/>
            <person name="Amann R."/>
            <person name="Jetten M.S.M."/>
            <person name="Mascher T."/>
            <person name="Medema M.H."/>
            <person name="Devos D.P."/>
            <person name="Kaster A.-K."/>
            <person name="Ovreas L."/>
            <person name="Rohde M."/>
            <person name="Galperin M.Y."/>
            <person name="Jogler C."/>
        </authorList>
    </citation>
    <scope>NUCLEOTIDE SEQUENCE [LARGE SCALE GENOMIC DNA]</scope>
    <source>
        <strain evidence="2 3">Poly41</strain>
    </source>
</reference>
<evidence type="ECO:0000313" key="2">
    <source>
        <dbReference type="EMBL" id="TWU42321.1"/>
    </source>
</evidence>
<dbReference type="PANTHER" id="PTHR22946">
    <property type="entry name" value="DIENELACTONE HYDROLASE DOMAIN-CONTAINING PROTEIN-RELATED"/>
    <property type="match status" value="1"/>
</dbReference>
<dbReference type="Gene3D" id="3.40.50.1820">
    <property type="entry name" value="alpha/beta hydrolase"/>
    <property type="match status" value="2"/>
</dbReference>
<proteinExistence type="predicted"/>
<protein>
    <submittedName>
        <fullName evidence="2">Acetyl xylan esterase (AXE1)</fullName>
    </submittedName>
</protein>